<dbReference type="PANTHER" id="PTHR34094">
    <property type="match status" value="1"/>
</dbReference>
<name>A0A1E7NC56_KITAU</name>
<dbReference type="InterPro" id="IPR025164">
    <property type="entry name" value="Toastrack_DUF4097"/>
</dbReference>
<sequence>MPTYETDGPISVALDFEIGSVWIRASKRTDAVVEVRPTSATRDADIKAAELTQIDFSGGRLTLKGPKQRTVFSSRKGSVEITVELPAGSEVHAESPMSDFVAEGPLGDCRIKTSMGRIQLDRAENVRIKTDMGDIRLGNAAGDAEVTGSGRIEVGTVGGRLTVKNSNGDTEIDEARGELTANSSNGRIHVGTAEAGVQAKTANGHIRLGRVVRGRVDLQAGVGDVEVGIAEGTAAWLDVHSKFGAIRNDLGPAQGPGDARETVEVRGTTQVGSITIRRA</sequence>
<dbReference type="Proteomes" id="UP000037395">
    <property type="component" value="Unassembled WGS sequence"/>
</dbReference>
<feature type="domain" description="DUF4097" evidence="1">
    <location>
        <begin position="19"/>
        <end position="250"/>
    </location>
</feature>
<reference evidence="3 4" key="2">
    <citation type="submission" date="2014-07" db="EMBL/GenBank/DDBJ databases">
        <authorList>
            <person name="Zhang J.E."/>
            <person name="Yang H."/>
            <person name="Guo J."/>
            <person name="Deng Z."/>
            <person name="Luo H."/>
            <person name="Luo M."/>
            <person name="Zhao B."/>
        </authorList>
    </citation>
    <scope>NUCLEOTIDE SEQUENCE [LARGE SCALE GENOMIC DNA]</scope>
    <source>
        <strain evidence="3">ATCC 10762</strain>
        <strain evidence="4">ATCC 10762 / DSM 40127 / CCM 3239 / JCM 4008 / LMG 5968 / NBRC 12843 / NCIMB 8234 / A-377</strain>
    </source>
</reference>
<dbReference type="RefSeq" id="WP_030291137.1">
    <property type="nucleotide sequence ID" value="NZ_BMUB01000019.1"/>
</dbReference>
<accession>A0A1E7NC56</accession>
<gene>
    <name evidence="2" type="ORF">GCM10010502_59850</name>
    <name evidence="3" type="ORF">HS99_0022250</name>
</gene>
<protein>
    <recommendedName>
        <fullName evidence="1">DUF4097 domain-containing protein</fullName>
    </recommendedName>
</protein>
<comment type="caution">
    <text evidence="3">The sequence shown here is derived from an EMBL/GenBank/DDBJ whole genome shotgun (WGS) entry which is preliminary data.</text>
</comment>
<proteinExistence type="predicted"/>
<evidence type="ECO:0000313" key="2">
    <source>
        <dbReference type="EMBL" id="GGU97618.1"/>
    </source>
</evidence>
<accession>A0A8H9LQN9</accession>
<dbReference type="OrthoDB" id="3252095at2"/>
<reference evidence="4" key="3">
    <citation type="submission" date="2016-08" db="EMBL/GenBank/DDBJ databases">
        <title>Sequencing, assembly and comparative genomics of S. aureofaciens ATCC 10762.</title>
        <authorList>
            <person name="Gradnigo J.S."/>
            <person name="Johnson N."/>
            <person name="Somerville G.A."/>
        </authorList>
    </citation>
    <scope>NUCLEOTIDE SEQUENCE [LARGE SCALE GENOMIC DNA]</scope>
    <source>
        <strain evidence="4">ATCC 10762 / DSM 40127 / CCM 3239 / JCM 4008 / LMG 5968 / NBRC 12843 / NCIMB 8234 / A-377</strain>
    </source>
</reference>
<keyword evidence="4" id="KW-1185">Reference proteome</keyword>
<dbReference type="EMBL" id="JPRF03000015">
    <property type="protein sequence ID" value="OEV38265.1"/>
    <property type="molecule type" value="Genomic_DNA"/>
</dbReference>
<reference evidence="3" key="4">
    <citation type="submission" date="2016-08" db="EMBL/GenBank/DDBJ databases">
        <title>Sequencing, Assembly and Comparative Genomics of S. aureofaciens ATCC 10762.</title>
        <authorList>
            <person name="Gradnigo J.S."/>
            <person name="Johnson N."/>
            <person name="Somerville G.A."/>
        </authorList>
    </citation>
    <scope>NUCLEOTIDE SEQUENCE [LARGE SCALE GENOMIC DNA]</scope>
    <source>
        <strain evidence="3">ATCC 10762</strain>
    </source>
</reference>
<reference evidence="2" key="5">
    <citation type="submission" date="2020-09" db="EMBL/GenBank/DDBJ databases">
        <authorList>
            <person name="Sun Q."/>
            <person name="Ohkuma M."/>
        </authorList>
    </citation>
    <scope>NUCLEOTIDE SEQUENCE</scope>
    <source>
        <strain evidence="2">JCM 4434</strain>
    </source>
</reference>
<dbReference type="KEGG" id="kau:B6264_16020"/>
<evidence type="ECO:0000313" key="4">
    <source>
        <dbReference type="Proteomes" id="UP000037395"/>
    </source>
</evidence>
<reference evidence="2" key="1">
    <citation type="journal article" date="2014" name="Int. J. Syst. Evol. Microbiol.">
        <title>Complete genome sequence of Corynebacterium casei LMG S-19264T (=DSM 44701T), isolated from a smear-ripened cheese.</title>
        <authorList>
            <consortium name="US DOE Joint Genome Institute (JGI-PGF)"/>
            <person name="Walter F."/>
            <person name="Albersmeier A."/>
            <person name="Kalinowski J."/>
            <person name="Ruckert C."/>
        </authorList>
    </citation>
    <scope>NUCLEOTIDE SEQUENCE</scope>
    <source>
        <strain evidence="2">JCM 4434</strain>
    </source>
</reference>
<dbReference type="Pfam" id="PF13349">
    <property type="entry name" value="DUF4097"/>
    <property type="match status" value="1"/>
</dbReference>
<evidence type="ECO:0000313" key="3">
    <source>
        <dbReference type="EMBL" id="OEV38265.1"/>
    </source>
</evidence>
<dbReference type="Gene3D" id="2.160.20.120">
    <property type="match status" value="1"/>
</dbReference>
<dbReference type="AlphaFoldDB" id="A0A1E7NC56"/>
<dbReference type="EMBL" id="BMUB01000019">
    <property type="protein sequence ID" value="GGU97618.1"/>
    <property type="molecule type" value="Genomic_DNA"/>
</dbReference>
<organism evidence="3 4">
    <name type="scientific">Kitasatospora aureofaciens</name>
    <name type="common">Streptomyces aureofaciens</name>
    <dbReference type="NCBI Taxonomy" id="1894"/>
    <lineage>
        <taxon>Bacteria</taxon>
        <taxon>Bacillati</taxon>
        <taxon>Actinomycetota</taxon>
        <taxon>Actinomycetes</taxon>
        <taxon>Kitasatosporales</taxon>
        <taxon>Streptomycetaceae</taxon>
        <taxon>Kitasatospora</taxon>
    </lineage>
</organism>
<dbReference type="Proteomes" id="UP000610124">
    <property type="component" value="Unassembled WGS sequence"/>
</dbReference>
<dbReference type="GeneID" id="97488930"/>
<dbReference type="PANTHER" id="PTHR34094:SF1">
    <property type="entry name" value="PROTEIN FAM185A"/>
    <property type="match status" value="1"/>
</dbReference>
<evidence type="ECO:0000259" key="1">
    <source>
        <dbReference type="Pfam" id="PF13349"/>
    </source>
</evidence>